<organism evidence="11 12">
    <name type="scientific">Meloidogyne javanica</name>
    <name type="common">Root-knot nematode worm</name>
    <dbReference type="NCBI Taxonomy" id="6303"/>
    <lineage>
        <taxon>Eukaryota</taxon>
        <taxon>Metazoa</taxon>
        <taxon>Ecdysozoa</taxon>
        <taxon>Nematoda</taxon>
        <taxon>Chromadorea</taxon>
        <taxon>Rhabditida</taxon>
        <taxon>Tylenchina</taxon>
        <taxon>Tylenchomorpha</taxon>
        <taxon>Tylenchoidea</taxon>
        <taxon>Meloidogynidae</taxon>
        <taxon>Meloidogyninae</taxon>
        <taxon>Meloidogyne</taxon>
        <taxon>Meloidogyne incognita group</taxon>
    </lineage>
</organism>
<dbReference type="Gene3D" id="3.60.21.10">
    <property type="match status" value="1"/>
</dbReference>
<dbReference type="InterPro" id="IPR050341">
    <property type="entry name" value="PP1_catalytic_subunit"/>
</dbReference>
<evidence type="ECO:0000259" key="10">
    <source>
        <dbReference type="SMART" id="SM00156"/>
    </source>
</evidence>
<dbReference type="GO" id="GO:0005737">
    <property type="term" value="C:cytoplasm"/>
    <property type="evidence" value="ECO:0007669"/>
    <property type="project" value="TreeGrafter"/>
</dbReference>
<evidence type="ECO:0000313" key="11">
    <source>
        <dbReference type="Proteomes" id="UP000887561"/>
    </source>
</evidence>
<comment type="cofactor">
    <cofactor evidence="1">
        <name>Mn(2+)</name>
        <dbReference type="ChEBI" id="CHEBI:29035"/>
    </cofactor>
</comment>
<feature type="compositionally biased region" description="Basic and acidic residues" evidence="9">
    <location>
        <begin position="357"/>
        <end position="387"/>
    </location>
</feature>
<feature type="compositionally biased region" description="Basic residues" evidence="9">
    <location>
        <begin position="338"/>
        <end position="347"/>
    </location>
</feature>
<keyword evidence="6" id="KW-0464">Manganese</keyword>
<dbReference type="InterPro" id="IPR006186">
    <property type="entry name" value="Ser/Thr-sp_prot-phosphatase"/>
</dbReference>
<protein>
    <recommendedName>
        <fullName evidence="2">protein-serine/threonine phosphatase</fullName>
        <ecNumber evidence="2">3.1.3.16</ecNumber>
    </recommendedName>
</protein>
<evidence type="ECO:0000313" key="12">
    <source>
        <dbReference type="WBParaSite" id="scaffold11411_cov192.g15556"/>
    </source>
</evidence>
<keyword evidence="3" id="KW-0479">Metal-binding</keyword>
<feature type="region of interest" description="Disordered" evidence="9">
    <location>
        <begin position="321"/>
        <end position="387"/>
    </location>
</feature>
<evidence type="ECO:0000256" key="2">
    <source>
        <dbReference type="ARBA" id="ARBA00013081"/>
    </source>
</evidence>
<evidence type="ECO:0000256" key="7">
    <source>
        <dbReference type="ARBA" id="ARBA00047761"/>
    </source>
</evidence>
<name>A0A915LIT9_MELJA</name>
<dbReference type="EC" id="3.1.3.16" evidence="2"/>
<evidence type="ECO:0000256" key="6">
    <source>
        <dbReference type="ARBA" id="ARBA00023211"/>
    </source>
</evidence>
<keyword evidence="4" id="KW-0378">Hydrolase</keyword>
<reference evidence="12" key="1">
    <citation type="submission" date="2022-11" db="UniProtKB">
        <authorList>
            <consortium name="WormBaseParasite"/>
        </authorList>
    </citation>
    <scope>IDENTIFICATION</scope>
</reference>
<dbReference type="PANTHER" id="PTHR11668:SF300">
    <property type="entry name" value="SERINE_THREONINE-PROTEIN PHOSPHATASE"/>
    <property type="match status" value="1"/>
</dbReference>
<evidence type="ECO:0000256" key="4">
    <source>
        <dbReference type="ARBA" id="ARBA00022801"/>
    </source>
</evidence>
<comment type="catalytic activity">
    <reaction evidence="7">
        <text>O-phospho-L-seryl-[protein] + H2O = L-seryl-[protein] + phosphate</text>
        <dbReference type="Rhea" id="RHEA:20629"/>
        <dbReference type="Rhea" id="RHEA-COMP:9863"/>
        <dbReference type="Rhea" id="RHEA-COMP:11604"/>
        <dbReference type="ChEBI" id="CHEBI:15377"/>
        <dbReference type="ChEBI" id="CHEBI:29999"/>
        <dbReference type="ChEBI" id="CHEBI:43474"/>
        <dbReference type="ChEBI" id="CHEBI:83421"/>
        <dbReference type="EC" id="3.1.3.16"/>
    </reaction>
</comment>
<evidence type="ECO:0000256" key="3">
    <source>
        <dbReference type="ARBA" id="ARBA00022723"/>
    </source>
</evidence>
<dbReference type="GO" id="GO:0004722">
    <property type="term" value="F:protein serine/threonine phosphatase activity"/>
    <property type="evidence" value="ECO:0007669"/>
    <property type="project" value="UniProtKB-EC"/>
</dbReference>
<proteinExistence type="predicted"/>
<evidence type="ECO:0000256" key="1">
    <source>
        <dbReference type="ARBA" id="ARBA00001936"/>
    </source>
</evidence>
<comment type="catalytic activity">
    <reaction evidence="8">
        <text>O-phospho-L-threonyl-[protein] + H2O = L-threonyl-[protein] + phosphate</text>
        <dbReference type="Rhea" id="RHEA:47004"/>
        <dbReference type="Rhea" id="RHEA-COMP:11060"/>
        <dbReference type="Rhea" id="RHEA-COMP:11605"/>
        <dbReference type="ChEBI" id="CHEBI:15377"/>
        <dbReference type="ChEBI" id="CHEBI:30013"/>
        <dbReference type="ChEBI" id="CHEBI:43474"/>
        <dbReference type="ChEBI" id="CHEBI:61977"/>
        <dbReference type="EC" id="3.1.3.16"/>
    </reaction>
</comment>
<dbReference type="WBParaSite" id="scaffold11411_cov192.g15556">
    <property type="protein sequence ID" value="scaffold11411_cov192.g15556"/>
    <property type="gene ID" value="scaffold11411_cov192.g15556"/>
</dbReference>
<dbReference type="GO" id="GO:0005634">
    <property type="term" value="C:nucleus"/>
    <property type="evidence" value="ECO:0007669"/>
    <property type="project" value="TreeGrafter"/>
</dbReference>
<accession>A0A915LIT9</accession>
<dbReference type="SMART" id="SM00156">
    <property type="entry name" value="PP2Ac"/>
    <property type="match status" value="1"/>
</dbReference>
<dbReference type="InterPro" id="IPR004843">
    <property type="entry name" value="Calcineurin-like_PHP"/>
</dbReference>
<evidence type="ECO:0000256" key="5">
    <source>
        <dbReference type="ARBA" id="ARBA00022912"/>
    </source>
</evidence>
<sequence>MTSTTINLQLVRRIASWILKYNHLNGITDIEIAELIDNCKSIIEQEPSFIRVKAPVIIFSDIHGNFVDLLEFFRLLVPDLLSLGDPKVKCTLPNLLFLGDYVDRGAQSLEVITFLVCLKTLFPKRITLLHGNHESADINKRCRNSFYNDVINKRNGNFDIWARFNKLFKHLSLCALVNGCVLCMHGGLPRIKYWNELAQVKKPKKVSDCYNDYDDINTVVNDLLWADPTNNLDPNNGVNSWFNDDRQTSIKYNDLYIREFMNRFPHIKGVVRGHEHVNSGYKLNADRTMCTLFTAPRYDRRTDSGCVMKISSDLKVSFIRLTPPDPPNSSALEDPPTPRKKTKKNKSKPQLIPVEPSKFKEMVQKYTGSKETRQTSEKQQKSDKDLEIFRKLYS</sequence>
<dbReference type="SUPFAM" id="SSF56300">
    <property type="entry name" value="Metallo-dependent phosphatases"/>
    <property type="match status" value="1"/>
</dbReference>
<keyword evidence="5" id="KW-0904">Protein phosphatase</keyword>
<dbReference type="AlphaFoldDB" id="A0A915LIT9"/>
<feature type="domain" description="Serine/threonine specific protein phosphatases" evidence="10">
    <location>
        <begin position="27"/>
        <end position="325"/>
    </location>
</feature>
<evidence type="ECO:0000256" key="8">
    <source>
        <dbReference type="ARBA" id="ARBA00048336"/>
    </source>
</evidence>
<dbReference type="Proteomes" id="UP000887561">
    <property type="component" value="Unplaced"/>
</dbReference>
<dbReference type="InterPro" id="IPR029052">
    <property type="entry name" value="Metallo-depent_PP-like"/>
</dbReference>
<keyword evidence="11" id="KW-1185">Reference proteome</keyword>
<evidence type="ECO:0000256" key="9">
    <source>
        <dbReference type="SAM" id="MobiDB-lite"/>
    </source>
</evidence>
<dbReference type="PANTHER" id="PTHR11668">
    <property type="entry name" value="SERINE/THREONINE PROTEIN PHOSPHATASE"/>
    <property type="match status" value="1"/>
</dbReference>
<dbReference type="Pfam" id="PF00149">
    <property type="entry name" value="Metallophos"/>
    <property type="match status" value="1"/>
</dbReference>
<dbReference type="PRINTS" id="PR00114">
    <property type="entry name" value="STPHPHTASE"/>
</dbReference>
<dbReference type="GO" id="GO:0046872">
    <property type="term" value="F:metal ion binding"/>
    <property type="evidence" value="ECO:0007669"/>
    <property type="project" value="UniProtKB-KW"/>
</dbReference>